<feature type="non-terminal residue" evidence="1">
    <location>
        <position position="242"/>
    </location>
</feature>
<gene>
    <name evidence="1" type="ORF">SARC_06496</name>
</gene>
<dbReference type="GeneID" id="25907000"/>
<dbReference type="RefSeq" id="XP_014155063.1">
    <property type="nucleotide sequence ID" value="XM_014299588.1"/>
</dbReference>
<reference evidence="1 2" key="1">
    <citation type="submission" date="2011-02" db="EMBL/GenBank/DDBJ databases">
        <title>The Genome Sequence of Sphaeroforma arctica JP610.</title>
        <authorList>
            <consortium name="The Broad Institute Genome Sequencing Platform"/>
            <person name="Russ C."/>
            <person name="Cuomo C."/>
            <person name="Young S.K."/>
            <person name="Zeng Q."/>
            <person name="Gargeya S."/>
            <person name="Alvarado L."/>
            <person name="Berlin A."/>
            <person name="Chapman S.B."/>
            <person name="Chen Z."/>
            <person name="Freedman E."/>
            <person name="Gellesch M."/>
            <person name="Goldberg J."/>
            <person name="Griggs A."/>
            <person name="Gujja S."/>
            <person name="Heilman E."/>
            <person name="Heiman D."/>
            <person name="Howarth C."/>
            <person name="Mehta T."/>
            <person name="Neiman D."/>
            <person name="Pearson M."/>
            <person name="Roberts A."/>
            <person name="Saif S."/>
            <person name="Shea T."/>
            <person name="Shenoy N."/>
            <person name="Sisk P."/>
            <person name="Stolte C."/>
            <person name="Sykes S."/>
            <person name="White J."/>
            <person name="Yandava C."/>
            <person name="Burger G."/>
            <person name="Gray M.W."/>
            <person name="Holland P.W.H."/>
            <person name="King N."/>
            <person name="Lang F.B.F."/>
            <person name="Roger A.J."/>
            <person name="Ruiz-Trillo I."/>
            <person name="Haas B."/>
            <person name="Nusbaum C."/>
            <person name="Birren B."/>
        </authorList>
    </citation>
    <scope>NUCLEOTIDE SEQUENCE [LARGE SCALE GENOMIC DNA]</scope>
    <source>
        <strain evidence="1 2">JP610</strain>
    </source>
</reference>
<evidence type="ECO:0000313" key="1">
    <source>
        <dbReference type="EMBL" id="KNC81161.1"/>
    </source>
</evidence>
<evidence type="ECO:0000313" key="2">
    <source>
        <dbReference type="Proteomes" id="UP000054560"/>
    </source>
</evidence>
<proteinExistence type="predicted"/>
<dbReference type="AlphaFoldDB" id="A0A0L0FX90"/>
<dbReference type="Proteomes" id="UP000054560">
    <property type="component" value="Unassembled WGS sequence"/>
</dbReference>
<protein>
    <submittedName>
        <fullName evidence="1">Uncharacterized protein</fullName>
    </submittedName>
</protein>
<name>A0A0L0FX90_9EUKA</name>
<dbReference type="EMBL" id="KQ242062">
    <property type="protein sequence ID" value="KNC81161.1"/>
    <property type="molecule type" value="Genomic_DNA"/>
</dbReference>
<accession>A0A0L0FX90</accession>
<sequence>MNEYSPPMFGRGSKQYSRNLLSRNQTANDTRKLIVLPEGLVLGQLGDNYDTVSSQDYSEYNYTTVHVDFENPECLEVDPERQKSPPKRKYLSEGIHGQTSARCYTFADSGMRKEKKPKTIDVTESYCDVRNVCMKGERRLAGAFDPKAQATETRVYGKPVIFVMNPNNFNHLSTITTVIGIYDALDQIGIVPINDDTKSGPKVTIMLMQDEKDMQVHGRELLHEFFDPQRFDIDYIGDWASN</sequence>
<organism evidence="1 2">
    <name type="scientific">Sphaeroforma arctica JP610</name>
    <dbReference type="NCBI Taxonomy" id="667725"/>
    <lineage>
        <taxon>Eukaryota</taxon>
        <taxon>Ichthyosporea</taxon>
        <taxon>Ichthyophonida</taxon>
        <taxon>Sphaeroforma</taxon>
    </lineage>
</organism>
<keyword evidence="2" id="KW-1185">Reference proteome</keyword>